<dbReference type="InterPro" id="IPR019956">
    <property type="entry name" value="Ubiquitin_dom"/>
</dbReference>
<dbReference type="Pfam" id="PF00240">
    <property type="entry name" value="ubiquitin"/>
    <property type="match status" value="1"/>
</dbReference>
<dbReference type="InterPro" id="IPR050158">
    <property type="entry name" value="Ubiquitin_ubiquitin-like"/>
</dbReference>
<name>A0A914L9C5_MELIC</name>
<evidence type="ECO:0000313" key="3">
    <source>
        <dbReference type="WBParaSite" id="Minc3s00337g10486"/>
    </source>
</evidence>
<dbReference type="PROSITE" id="PS50053">
    <property type="entry name" value="UBIQUITIN_2"/>
    <property type="match status" value="1"/>
</dbReference>
<dbReference type="WBParaSite" id="Minc3s00337g10486">
    <property type="protein sequence ID" value="Minc3s00337g10486"/>
    <property type="gene ID" value="Minc3s00337g10486"/>
</dbReference>
<proteinExistence type="predicted"/>
<dbReference type="InterPro" id="IPR000626">
    <property type="entry name" value="Ubiquitin-like_dom"/>
</dbReference>
<evidence type="ECO:0000313" key="2">
    <source>
        <dbReference type="Proteomes" id="UP000887563"/>
    </source>
</evidence>
<reference evidence="3" key="1">
    <citation type="submission" date="2022-11" db="UniProtKB">
        <authorList>
            <consortium name="WormBaseParasite"/>
        </authorList>
    </citation>
    <scope>IDENTIFICATION</scope>
</reference>
<protein>
    <submittedName>
        <fullName evidence="3">Ubiquitin-like domain-containing protein</fullName>
    </submittedName>
</protein>
<dbReference type="SMART" id="SM00213">
    <property type="entry name" value="UBQ"/>
    <property type="match status" value="1"/>
</dbReference>
<dbReference type="Gene3D" id="3.10.20.90">
    <property type="entry name" value="Phosphatidylinositol 3-kinase Catalytic Subunit, Chain A, domain 1"/>
    <property type="match status" value="1"/>
</dbReference>
<accession>A0A914L9C5</accession>
<dbReference type="AlphaFoldDB" id="A0A914L9C5"/>
<keyword evidence="2" id="KW-1185">Reference proteome</keyword>
<evidence type="ECO:0000259" key="1">
    <source>
        <dbReference type="PROSITE" id="PS50053"/>
    </source>
</evidence>
<dbReference type="PRINTS" id="PR00348">
    <property type="entry name" value="UBIQUITIN"/>
</dbReference>
<sequence>MQLFVKTLDGKTLIFDFDASDTAEHVKLKIQNLENTPVEEQRLICAGVQLQDGNTLADYKLEEHSTVHLSLRGEVLKEFGSTPRAAHQSLLREAGSVERIDPDLLDRMNTSTFDGDFGYPREKKIDNMILNFGPNHPAAHGVLRLILKLEGELKDKISEDDKKVLDRCQEKLSWLDAYIQMLFNSFFL</sequence>
<dbReference type="SUPFAM" id="SSF54236">
    <property type="entry name" value="Ubiquitin-like"/>
    <property type="match status" value="1"/>
</dbReference>
<dbReference type="PANTHER" id="PTHR10666">
    <property type="entry name" value="UBIQUITIN"/>
    <property type="match status" value="1"/>
</dbReference>
<feature type="domain" description="Ubiquitin-like" evidence="1">
    <location>
        <begin position="1"/>
        <end position="72"/>
    </location>
</feature>
<organism evidence="2 3">
    <name type="scientific">Meloidogyne incognita</name>
    <name type="common">Southern root-knot nematode worm</name>
    <name type="synonym">Oxyuris incognita</name>
    <dbReference type="NCBI Taxonomy" id="6306"/>
    <lineage>
        <taxon>Eukaryota</taxon>
        <taxon>Metazoa</taxon>
        <taxon>Ecdysozoa</taxon>
        <taxon>Nematoda</taxon>
        <taxon>Chromadorea</taxon>
        <taxon>Rhabditida</taxon>
        <taxon>Tylenchina</taxon>
        <taxon>Tylenchomorpha</taxon>
        <taxon>Tylenchoidea</taxon>
        <taxon>Meloidogynidae</taxon>
        <taxon>Meloidogyninae</taxon>
        <taxon>Meloidogyne</taxon>
        <taxon>Meloidogyne incognita group</taxon>
    </lineage>
</organism>
<dbReference type="Proteomes" id="UP000887563">
    <property type="component" value="Unplaced"/>
</dbReference>
<dbReference type="InterPro" id="IPR029071">
    <property type="entry name" value="Ubiquitin-like_domsf"/>
</dbReference>